<keyword evidence="1" id="KW-0732">Signal</keyword>
<dbReference type="Pfam" id="PF10677">
    <property type="entry name" value="DUF2490"/>
    <property type="match status" value="1"/>
</dbReference>
<proteinExistence type="predicted"/>
<dbReference type="AlphaFoldDB" id="A0A238YMY0"/>
<dbReference type="EMBL" id="FZNS01000005">
    <property type="protein sequence ID" value="SNR72497.1"/>
    <property type="molecule type" value="Genomic_DNA"/>
</dbReference>
<name>A0A238YMY0_9BACT</name>
<dbReference type="Proteomes" id="UP000198310">
    <property type="component" value="Unassembled WGS sequence"/>
</dbReference>
<accession>A0A238YMY0</accession>
<dbReference type="RefSeq" id="WP_052695289.1">
    <property type="nucleotide sequence ID" value="NZ_FZNS01000005.1"/>
</dbReference>
<evidence type="ECO:0000313" key="3">
    <source>
        <dbReference type="Proteomes" id="UP000198310"/>
    </source>
</evidence>
<keyword evidence="3" id="KW-1185">Reference proteome</keyword>
<reference evidence="3" key="1">
    <citation type="submission" date="2017-06" db="EMBL/GenBank/DDBJ databases">
        <authorList>
            <person name="Varghese N."/>
            <person name="Submissions S."/>
        </authorList>
    </citation>
    <scope>NUCLEOTIDE SEQUENCE [LARGE SCALE GENOMIC DNA]</scope>
    <source>
        <strain evidence="3">DSM 28041</strain>
    </source>
</reference>
<evidence type="ECO:0008006" key="4">
    <source>
        <dbReference type="Google" id="ProtNLM"/>
    </source>
</evidence>
<gene>
    <name evidence="2" type="ORF">SAMN06269173_105388</name>
</gene>
<feature type="chain" id="PRO_5011316091" description="DUF2490 domain-containing protein" evidence="1">
    <location>
        <begin position="22"/>
        <end position="241"/>
    </location>
</feature>
<feature type="signal peptide" evidence="1">
    <location>
        <begin position="1"/>
        <end position="21"/>
    </location>
</feature>
<evidence type="ECO:0000313" key="2">
    <source>
        <dbReference type="EMBL" id="SNR72497.1"/>
    </source>
</evidence>
<dbReference type="InterPro" id="IPR019619">
    <property type="entry name" value="DUF2490"/>
</dbReference>
<sequence length="241" mass="27759">MKLNVLFLVVGAWLLTTTALAQGDKAKYSSWLQYNGTCALGPRFDVNTVLQYRSYNTFGDSRLLLGNANLQYNLKSLPASVAAGYMYLQLRPFSNPEETEKFDRRENRLYQQLIVNNKFGRSRLLHRYRVEERWTAAGFAMRFRYLASLRVPLGPRTIENASWYATLKDEIRISDGPQPFDSNRIWAGVGHVFNKNLGVEGLWMTQLEAGGNHNHYVALLIRHDFGWPDALPTRRPRFLPQ</sequence>
<evidence type="ECO:0000256" key="1">
    <source>
        <dbReference type="SAM" id="SignalP"/>
    </source>
</evidence>
<organism evidence="2 3">
    <name type="scientific">Hymenobacter mucosus</name>
    <dbReference type="NCBI Taxonomy" id="1411120"/>
    <lineage>
        <taxon>Bacteria</taxon>
        <taxon>Pseudomonadati</taxon>
        <taxon>Bacteroidota</taxon>
        <taxon>Cytophagia</taxon>
        <taxon>Cytophagales</taxon>
        <taxon>Hymenobacteraceae</taxon>
        <taxon>Hymenobacter</taxon>
    </lineage>
</organism>
<protein>
    <recommendedName>
        <fullName evidence="4">DUF2490 domain-containing protein</fullName>
    </recommendedName>
</protein>